<evidence type="ECO:0000256" key="5">
    <source>
        <dbReference type="ARBA" id="ARBA00022833"/>
    </source>
</evidence>
<name>A0AAE1BKJ6_PETCI</name>
<dbReference type="Pfam" id="PF00412">
    <property type="entry name" value="LIM"/>
    <property type="match status" value="1"/>
</dbReference>
<evidence type="ECO:0000256" key="3">
    <source>
        <dbReference type="ARBA" id="ARBA00022723"/>
    </source>
</evidence>
<keyword evidence="6 8" id="KW-0440">LIM domain</keyword>
<evidence type="ECO:0000256" key="4">
    <source>
        <dbReference type="ARBA" id="ARBA00022737"/>
    </source>
</evidence>
<keyword evidence="3 8" id="KW-0479">Metal-binding</keyword>
<dbReference type="PROSITE" id="PS50023">
    <property type="entry name" value="LIM_DOMAIN_2"/>
    <property type="match status" value="1"/>
</dbReference>
<dbReference type="InterPro" id="IPR001781">
    <property type="entry name" value="Znf_LIM"/>
</dbReference>
<keyword evidence="11" id="KW-1185">Reference proteome</keyword>
<dbReference type="GO" id="GO:0005634">
    <property type="term" value="C:nucleus"/>
    <property type="evidence" value="ECO:0007669"/>
    <property type="project" value="UniProtKB-SubCell"/>
</dbReference>
<comment type="subcellular location">
    <subcellularLocation>
        <location evidence="1">Nucleus</location>
    </subcellularLocation>
</comment>
<dbReference type="GO" id="GO:0042805">
    <property type="term" value="F:actinin binding"/>
    <property type="evidence" value="ECO:0007669"/>
    <property type="project" value="TreeGrafter"/>
</dbReference>
<evidence type="ECO:0000313" key="10">
    <source>
        <dbReference type="EMBL" id="KAK3850555.1"/>
    </source>
</evidence>
<keyword evidence="5 8" id="KW-0862">Zinc</keyword>
<dbReference type="GO" id="GO:0045214">
    <property type="term" value="P:sarcomere organization"/>
    <property type="evidence" value="ECO:0007669"/>
    <property type="project" value="TreeGrafter"/>
</dbReference>
<evidence type="ECO:0000256" key="2">
    <source>
        <dbReference type="ARBA" id="ARBA00022541"/>
    </source>
</evidence>
<sequence length="138" mass="15045">MRSSKPEIQKYFSIGGCFLITAKSPLSTSSSRLAPHASRFTAASNSSSAPLFTAVDAQFFSTRLSVSYKRDDFVKAYKAPKAEPGEGCPRCGGKVFAAEEMLAKGKSYHRTCFNCKACRKPLDAVLHCDGPDKEVYCK</sequence>
<dbReference type="FunFam" id="2.10.110.10:FF:000001">
    <property type="entry name" value="Cysteine and glycine-rich protein 1"/>
    <property type="match status" value="1"/>
</dbReference>
<evidence type="ECO:0000313" key="11">
    <source>
        <dbReference type="Proteomes" id="UP001286313"/>
    </source>
</evidence>
<keyword evidence="7" id="KW-0539">Nucleus</keyword>
<dbReference type="GO" id="GO:0060537">
    <property type="term" value="P:muscle tissue development"/>
    <property type="evidence" value="ECO:0007669"/>
    <property type="project" value="TreeGrafter"/>
</dbReference>
<dbReference type="PANTHER" id="PTHR24215">
    <property type="entry name" value="RHO-GTPASE-ACTIVATING PROTEIN LRG1"/>
    <property type="match status" value="1"/>
</dbReference>
<keyword evidence="2" id="KW-0517">Myogenesis</keyword>
<dbReference type="GO" id="GO:0007517">
    <property type="term" value="P:muscle organ development"/>
    <property type="evidence" value="ECO:0007669"/>
    <property type="project" value="UniProtKB-KW"/>
</dbReference>
<dbReference type="PROSITE" id="PS00478">
    <property type="entry name" value="LIM_DOMAIN_1"/>
    <property type="match status" value="1"/>
</dbReference>
<dbReference type="AlphaFoldDB" id="A0AAE1BKJ6"/>
<dbReference type="CDD" id="cd09326">
    <property type="entry name" value="LIM_CRP_like"/>
    <property type="match status" value="1"/>
</dbReference>
<proteinExistence type="predicted"/>
<evidence type="ECO:0000256" key="6">
    <source>
        <dbReference type="ARBA" id="ARBA00023038"/>
    </source>
</evidence>
<keyword evidence="4" id="KW-0677">Repeat</keyword>
<organism evidence="10 11">
    <name type="scientific">Petrolisthes cinctipes</name>
    <name type="common">Flat porcelain crab</name>
    <dbReference type="NCBI Taxonomy" id="88211"/>
    <lineage>
        <taxon>Eukaryota</taxon>
        <taxon>Metazoa</taxon>
        <taxon>Ecdysozoa</taxon>
        <taxon>Arthropoda</taxon>
        <taxon>Crustacea</taxon>
        <taxon>Multicrustacea</taxon>
        <taxon>Malacostraca</taxon>
        <taxon>Eumalacostraca</taxon>
        <taxon>Eucarida</taxon>
        <taxon>Decapoda</taxon>
        <taxon>Pleocyemata</taxon>
        <taxon>Anomura</taxon>
        <taxon>Galatheoidea</taxon>
        <taxon>Porcellanidae</taxon>
        <taxon>Petrolisthes</taxon>
    </lineage>
</organism>
<dbReference type="SMART" id="SM00132">
    <property type="entry name" value="LIM"/>
    <property type="match status" value="1"/>
</dbReference>
<dbReference type="SUPFAM" id="SSF57716">
    <property type="entry name" value="Glucocorticoid receptor-like (DNA-binding domain)"/>
    <property type="match status" value="1"/>
</dbReference>
<comment type="caution">
    <text evidence="10">The sequence shown here is derived from an EMBL/GenBank/DDBJ whole genome shotgun (WGS) entry which is preliminary data.</text>
</comment>
<dbReference type="GO" id="GO:0046872">
    <property type="term" value="F:metal ion binding"/>
    <property type="evidence" value="ECO:0007669"/>
    <property type="project" value="UniProtKB-KW"/>
</dbReference>
<dbReference type="Proteomes" id="UP001286313">
    <property type="component" value="Unassembled WGS sequence"/>
</dbReference>
<dbReference type="PANTHER" id="PTHR24215:SF35">
    <property type="entry name" value="MUSCLE LIM PROTEIN MLP84B"/>
    <property type="match status" value="1"/>
</dbReference>
<dbReference type="Gene3D" id="2.10.110.10">
    <property type="entry name" value="Cysteine Rich Protein"/>
    <property type="match status" value="1"/>
</dbReference>
<evidence type="ECO:0000256" key="1">
    <source>
        <dbReference type="ARBA" id="ARBA00004123"/>
    </source>
</evidence>
<dbReference type="GO" id="GO:0008307">
    <property type="term" value="F:structural constituent of muscle"/>
    <property type="evidence" value="ECO:0007669"/>
    <property type="project" value="TreeGrafter"/>
</dbReference>
<dbReference type="EMBL" id="JAWQEG010008320">
    <property type="protein sequence ID" value="KAK3850555.1"/>
    <property type="molecule type" value="Genomic_DNA"/>
</dbReference>
<feature type="domain" description="LIM zinc-binding" evidence="9">
    <location>
        <begin position="86"/>
        <end position="138"/>
    </location>
</feature>
<accession>A0AAE1BKJ6</accession>
<gene>
    <name evidence="10" type="ORF">Pcinc_042748</name>
</gene>
<feature type="non-terminal residue" evidence="10">
    <location>
        <position position="1"/>
    </location>
</feature>
<reference evidence="10" key="1">
    <citation type="submission" date="2023-10" db="EMBL/GenBank/DDBJ databases">
        <title>Genome assemblies of two species of porcelain crab, Petrolisthes cinctipes and Petrolisthes manimaculis (Anomura: Porcellanidae).</title>
        <authorList>
            <person name="Angst P."/>
        </authorList>
    </citation>
    <scope>NUCLEOTIDE SEQUENCE</scope>
    <source>
        <strain evidence="10">PB745_01</strain>
        <tissue evidence="10">Gill</tissue>
    </source>
</reference>
<evidence type="ECO:0000259" key="9">
    <source>
        <dbReference type="PROSITE" id="PS50023"/>
    </source>
</evidence>
<dbReference type="GO" id="GO:0030018">
    <property type="term" value="C:Z disc"/>
    <property type="evidence" value="ECO:0007669"/>
    <property type="project" value="TreeGrafter"/>
</dbReference>
<protein>
    <recommendedName>
        <fullName evidence="9">LIM zinc-binding domain-containing protein</fullName>
    </recommendedName>
</protein>
<evidence type="ECO:0000256" key="8">
    <source>
        <dbReference type="PROSITE-ProRule" id="PRU00125"/>
    </source>
</evidence>
<evidence type="ECO:0000256" key="7">
    <source>
        <dbReference type="ARBA" id="ARBA00023242"/>
    </source>
</evidence>